<protein>
    <submittedName>
        <fullName evidence="1">Uncharacterized protein</fullName>
    </submittedName>
</protein>
<dbReference type="AlphaFoldDB" id="A0AA40S528"/>
<dbReference type="RefSeq" id="WP_182555997.1">
    <property type="nucleotide sequence ID" value="NZ_BPRF01000004.1"/>
</dbReference>
<dbReference type="Proteomes" id="UP000543554">
    <property type="component" value="Unassembled WGS sequence"/>
</dbReference>
<reference evidence="1 2" key="1">
    <citation type="submission" date="2020-08" db="EMBL/GenBank/DDBJ databases">
        <title>Genomic Encyclopedia of Type Strains, Phase IV (KMG-IV): sequencing the most valuable type-strain genomes for metagenomic binning, comparative biology and taxonomic classification.</title>
        <authorList>
            <person name="Goeker M."/>
        </authorList>
    </citation>
    <scope>NUCLEOTIDE SEQUENCE [LARGE SCALE GENOMIC DNA]</scope>
    <source>
        <strain evidence="1 2">DSM 11490</strain>
    </source>
</reference>
<dbReference type="EMBL" id="JACJIB010000007">
    <property type="protein sequence ID" value="MBA8914723.1"/>
    <property type="molecule type" value="Genomic_DNA"/>
</dbReference>
<accession>A0AA40S528</accession>
<sequence>MNQAVKDKLIEILTQAYGGEVRETYDACVAAQAELGGTEDRPVAAYRRCLTDGTVRVEVIPLPFHGAGGNDVVRFVFELKGLSGAVFGSVNAEAATQAMKRWVVTEADVVTEANTATSRQVLEGKILAIQVAALEPVPCP</sequence>
<keyword evidence="2" id="KW-1185">Reference proteome</keyword>
<name>A0AA40S528_9HYPH</name>
<gene>
    <name evidence="1" type="ORF">HNR51_003819</name>
</gene>
<evidence type="ECO:0000313" key="2">
    <source>
        <dbReference type="Proteomes" id="UP000543554"/>
    </source>
</evidence>
<organism evidence="1 2">
    <name type="scientific">Methylorubrum thiocyanatum</name>
    <dbReference type="NCBI Taxonomy" id="47958"/>
    <lineage>
        <taxon>Bacteria</taxon>
        <taxon>Pseudomonadati</taxon>
        <taxon>Pseudomonadota</taxon>
        <taxon>Alphaproteobacteria</taxon>
        <taxon>Hyphomicrobiales</taxon>
        <taxon>Methylobacteriaceae</taxon>
        <taxon>Methylorubrum</taxon>
    </lineage>
</organism>
<evidence type="ECO:0000313" key="1">
    <source>
        <dbReference type="EMBL" id="MBA8914723.1"/>
    </source>
</evidence>
<comment type="caution">
    <text evidence="1">The sequence shown here is derived from an EMBL/GenBank/DDBJ whole genome shotgun (WGS) entry which is preliminary data.</text>
</comment>
<proteinExistence type="predicted"/>